<keyword evidence="5 8" id="KW-0812">Transmembrane</keyword>
<dbReference type="PANTHER" id="PTHR23502">
    <property type="entry name" value="MAJOR FACILITATOR SUPERFAMILY"/>
    <property type="match status" value="1"/>
</dbReference>
<dbReference type="InterPro" id="IPR036259">
    <property type="entry name" value="MFS_trans_sf"/>
</dbReference>
<dbReference type="RefSeq" id="WP_256552838.1">
    <property type="nucleotide sequence ID" value="NZ_CP101751.1"/>
</dbReference>
<feature type="domain" description="Major facilitator superfamily (MFS) profile" evidence="9">
    <location>
        <begin position="9"/>
        <end position="391"/>
    </location>
</feature>
<evidence type="ECO:0000256" key="2">
    <source>
        <dbReference type="ARBA" id="ARBA00006236"/>
    </source>
</evidence>
<evidence type="ECO:0000256" key="4">
    <source>
        <dbReference type="ARBA" id="ARBA00022475"/>
    </source>
</evidence>
<dbReference type="Proteomes" id="UP001059844">
    <property type="component" value="Chromosome"/>
</dbReference>
<feature type="transmembrane region" description="Helical" evidence="8">
    <location>
        <begin position="76"/>
        <end position="98"/>
    </location>
</feature>
<keyword evidence="3" id="KW-0813">Transport</keyword>
<keyword evidence="4" id="KW-1003">Cell membrane</keyword>
<reference evidence="10" key="1">
    <citation type="submission" date="2022-07" db="EMBL/GenBank/DDBJ databases">
        <title>Isolation, identification, and degradation of a PFOSA degrading strain from sewage treatment plant.</title>
        <authorList>
            <person name="Zhang L."/>
            <person name="Huo Y."/>
        </authorList>
    </citation>
    <scope>NUCLEOTIDE SEQUENCE</scope>
    <source>
        <strain evidence="10">C1</strain>
    </source>
</reference>
<dbReference type="EMBL" id="CP101751">
    <property type="protein sequence ID" value="UUC47202.1"/>
    <property type="molecule type" value="Genomic_DNA"/>
</dbReference>
<feature type="transmembrane region" description="Helical" evidence="8">
    <location>
        <begin position="343"/>
        <end position="362"/>
    </location>
</feature>
<evidence type="ECO:0000313" key="10">
    <source>
        <dbReference type="EMBL" id="UUC47202.1"/>
    </source>
</evidence>
<evidence type="ECO:0000256" key="7">
    <source>
        <dbReference type="ARBA" id="ARBA00023136"/>
    </source>
</evidence>
<dbReference type="PANTHER" id="PTHR23502:SF132">
    <property type="entry name" value="POLYAMINE TRANSPORTER 2-RELATED"/>
    <property type="match status" value="1"/>
</dbReference>
<dbReference type="Gene3D" id="1.20.1720.10">
    <property type="entry name" value="Multidrug resistance protein D"/>
    <property type="match status" value="1"/>
</dbReference>
<dbReference type="CDD" id="cd17320">
    <property type="entry name" value="MFS_MdfA_MDR_like"/>
    <property type="match status" value="1"/>
</dbReference>
<keyword evidence="7 8" id="KW-0472">Membrane</keyword>
<sequence>MTFKQKYTILLILAGLSALAPFSIDMYLPAFPAIAKGLHTDIAQVTLSLTSYFIGISIGQLFYGPVIDKFGRKKPLLFGLFLFIAASIGCALAPSIYWLITMRVVLALGGCVGMVVSRAVVRDLFPVSEIAKIFSILMLIVGVAPILAPSIGGWVLAALGWRSIFYVLTLIGCILVASVYFYLPESKKETTTEPLNFKNSIRDYKIVLFDKAFVFYAFAGSIAMAGMFAYISGSPFAFMKYFGLTETQYGWIFGTNAMGYIAGSQLNRLLLKRMTSLQIISLAGGILCIVALSMISLLQLQLFTPGLLILHIFTFLFCLGILVPNSTAMALAPFTENAGSASALIGFLQMVCGAILSVVVSALHDGTLLPMVSGMALAGVSAFVIILRLNMTVKKGKITTEPIAIPVENKKL</sequence>
<feature type="transmembrane region" description="Helical" evidence="8">
    <location>
        <begin position="212"/>
        <end position="231"/>
    </location>
</feature>
<feature type="transmembrane region" description="Helical" evidence="8">
    <location>
        <begin position="104"/>
        <end position="121"/>
    </location>
</feature>
<gene>
    <name evidence="10" type="ORF">NOX80_08390</name>
</gene>
<evidence type="ECO:0000256" key="5">
    <source>
        <dbReference type="ARBA" id="ARBA00022692"/>
    </source>
</evidence>
<dbReference type="InterPro" id="IPR011701">
    <property type="entry name" value="MFS"/>
</dbReference>
<dbReference type="NCBIfam" id="TIGR00710">
    <property type="entry name" value="efflux_Bcr_CflA"/>
    <property type="match status" value="1"/>
</dbReference>
<evidence type="ECO:0000256" key="6">
    <source>
        <dbReference type="ARBA" id="ARBA00022989"/>
    </source>
</evidence>
<evidence type="ECO:0000256" key="8">
    <source>
        <dbReference type="SAM" id="Phobius"/>
    </source>
</evidence>
<evidence type="ECO:0000313" key="11">
    <source>
        <dbReference type="Proteomes" id="UP001059844"/>
    </source>
</evidence>
<comment type="subcellular location">
    <subcellularLocation>
        <location evidence="1">Cell membrane</location>
        <topology evidence="1">Multi-pass membrane protein</topology>
    </subcellularLocation>
</comment>
<comment type="similarity">
    <text evidence="2">Belongs to the major facilitator superfamily. Bcr/CmlA family.</text>
</comment>
<feature type="transmembrane region" description="Helical" evidence="8">
    <location>
        <begin position="163"/>
        <end position="183"/>
    </location>
</feature>
<feature type="transmembrane region" description="Helical" evidence="8">
    <location>
        <begin position="133"/>
        <end position="157"/>
    </location>
</feature>
<feature type="transmembrane region" description="Helical" evidence="8">
    <location>
        <begin position="47"/>
        <end position="64"/>
    </location>
</feature>
<protein>
    <submittedName>
        <fullName evidence="10">Multidrug effflux MFS transporter</fullName>
    </submittedName>
</protein>
<dbReference type="InterPro" id="IPR004812">
    <property type="entry name" value="Efflux_drug-R_Bcr/CmlA"/>
</dbReference>
<keyword evidence="11" id="KW-1185">Reference proteome</keyword>
<proteinExistence type="inferred from homology"/>
<evidence type="ECO:0000259" key="9">
    <source>
        <dbReference type="PROSITE" id="PS50850"/>
    </source>
</evidence>
<name>A0ABY5IWJ8_9FLAO</name>
<evidence type="ECO:0000256" key="3">
    <source>
        <dbReference type="ARBA" id="ARBA00022448"/>
    </source>
</evidence>
<dbReference type="SUPFAM" id="SSF103473">
    <property type="entry name" value="MFS general substrate transporter"/>
    <property type="match status" value="1"/>
</dbReference>
<feature type="transmembrane region" description="Helical" evidence="8">
    <location>
        <begin position="368"/>
        <end position="387"/>
    </location>
</feature>
<evidence type="ECO:0000256" key="1">
    <source>
        <dbReference type="ARBA" id="ARBA00004651"/>
    </source>
</evidence>
<dbReference type="Pfam" id="PF07690">
    <property type="entry name" value="MFS_1"/>
    <property type="match status" value="1"/>
</dbReference>
<feature type="transmembrane region" description="Helical" evidence="8">
    <location>
        <begin position="282"/>
        <end position="302"/>
    </location>
</feature>
<dbReference type="InterPro" id="IPR020846">
    <property type="entry name" value="MFS_dom"/>
</dbReference>
<organism evidence="10 11">
    <name type="scientific">Flavobacterium cerinum</name>
    <dbReference type="NCBI Taxonomy" id="2502784"/>
    <lineage>
        <taxon>Bacteria</taxon>
        <taxon>Pseudomonadati</taxon>
        <taxon>Bacteroidota</taxon>
        <taxon>Flavobacteriia</taxon>
        <taxon>Flavobacteriales</taxon>
        <taxon>Flavobacteriaceae</taxon>
        <taxon>Flavobacterium</taxon>
    </lineage>
</organism>
<feature type="transmembrane region" description="Helical" evidence="8">
    <location>
        <begin position="308"/>
        <end position="331"/>
    </location>
</feature>
<dbReference type="PROSITE" id="PS50850">
    <property type="entry name" value="MFS"/>
    <property type="match status" value="1"/>
</dbReference>
<feature type="transmembrane region" description="Helical" evidence="8">
    <location>
        <begin position="251"/>
        <end position="270"/>
    </location>
</feature>
<accession>A0ABY5IWJ8</accession>
<keyword evidence="6 8" id="KW-1133">Transmembrane helix</keyword>